<name>A0ABQ0AKN8_9RHOB</name>
<sequence>MDLSPAVKRPRAESIVPMINVVFLLLIFFLMTSHLAQPEPFEVTPPGANLEAEAEAEPVLYIDADGRMHFDGAEGEAALEMLARVSADTSVVLLRADAKLEATTLAGILKKLAAAGLARAELVVTPQ</sequence>
<evidence type="ECO:0008006" key="10">
    <source>
        <dbReference type="Google" id="ProtNLM"/>
    </source>
</evidence>
<evidence type="ECO:0000256" key="1">
    <source>
        <dbReference type="ARBA" id="ARBA00004162"/>
    </source>
</evidence>
<gene>
    <name evidence="8" type="ORF">NBRC116598_18480</name>
</gene>
<dbReference type="PANTHER" id="PTHR30558:SF3">
    <property type="entry name" value="BIOPOLYMER TRANSPORT PROTEIN EXBD-RELATED"/>
    <property type="match status" value="1"/>
</dbReference>
<evidence type="ECO:0000256" key="2">
    <source>
        <dbReference type="ARBA" id="ARBA00005811"/>
    </source>
</evidence>
<evidence type="ECO:0000256" key="3">
    <source>
        <dbReference type="ARBA" id="ARBA00022475"/>
    </source>
</evidence>
<evidence type="ECO:0000313" key="8">
    <source>
        <dbReference type="EMBL" id="GAA6196404.1"/>
    </source>
</evidence>
<dbReference type="Pfam" id="PF02472">
    <property type="entry name" value="ExbD"/>
    <property type="match status" value="1"/>
</dbReference>
<keyword evidence="4 7" id="KW-0812">Transmembrane</keyword>
<evidence type="ECO:0000256" key="7">
    <source>
        <dbReference type="RuleBase" id="RU003879"/>
    </source>
</evidence>
<comment type="caution">
    <text evidence="8">The sequence shown here is derived from an EMBL/GenBank/DDBJ whole genome shotgun (WGS) entry which is preliminary data.</text>
</comment>
<dbReference type="PANTHER" id="PTHR30558">
    <property type="entry name" value="EXBD MEMBRANE COMPONENT OF PMF-DRIVEN MACROMOLECULE IMPORT SYSTEM"/>
    <property type="match status" value="1"/>
</dbReference>
<evidence type="ECO:0000313" key="9">
    <source>
        <dbReference type="Proteomes" id="UP001441944"/>
    </source>
</evidence>
<keyword evidence="3" id="KW-1003">Cell membrane</keyword>
<keyword evidence="7" id="KW-0813">Transport</keyword>
<evidence type="ECO:0000256" key="4">
    <source>
        <dbReference type="ARBA" id="ARBA00022692"/>
    </source>
</evidence>
<keyword evidence="6" id="KW-0472">Membrane</keyword>
<organism evidence="8 9">
    <name type="scientific">Pseudophaeobacter arcticus</name>
    <dbReference type="NCBI Taxonomy" id="385492"/>
    <lineage>
        <taxon>Bacteria</taxon>
        <taxon>Pseudomonadati</taxon>
        <taxon>Pseudomonadota</taxon>
        <taxon>Alphaproteobacteria</taxon>
        <taxon>Rhodobacterales</taxon>
        <taxon>Paracoccaceae</taxon>
        <taxon>Pseudophaeobacter</taxon>
    </lineage>
</organism>
<evidence type="ECO:0000256" key="6">
    <source>
        <dbReference type="ARBA" id="ARBA00023136"/>
    </source>
</evidence>
<dbReference type="RefSeq" id="WP_353399202.1">
    <property type="nucleotide sequence ID" value="NZ_BAABWU010000006.1"/>
</dbReference>
<proteinExistence type="inferred from homology"/>
<keyword evidence="7" id="KW-0653">Protein transport</keyword>
<comment type="similarity">
    <text evidence="2 7">Belongs to the ExbD/TolR family.</text>
</comment>
<accession>A0ABQ0AKN8</accession>
<keyword evidence="5" id="KW-1133">Transmembrane helix</keyword>
<protein>
    <recommendedName>
        <fullName evidence="10">Outer membrane transport energization protein ExbD</fullName>
    </recommendedName>
</protein>
<keyword evidence="9" id="KW-1185">Reference proteome</keyword>
<dbReference type="EMBL" id="BAABWU010000006">
    <property type="protein sequence ID" value="GAA6196404.1"/>
    <property type="molecule type" value="Genomic_DNA"/>
</dbReference>
<reference evidence="8 9" key="1">
    <citation type="submission" date="2024-04" db="EMBL/GenBank/DDBJ databases">
        <title>Draft genome sequence of Pseudophaeobacter arcticus NBRC 116598.</title>
        <authorList>
            <person name="Miyakawa T."/>
            <person name="Kusuya Y."/>
            <person name="Miura T."/>
        </authorList>
    </citation>
    <scope>NUCLEOTIDE SEQUENCE [LARGE SCALE GENOMIC DNA]</scope>
    <source>
        <strain evidence="8 9">SU-CL00105</strain>
    </source>
</reference>
<dbReference type="InterPro" id="IPR003400">
    <property type="entry name" value="ExbD"/>
</dbReference>
<dbReference type="Proteomes" id="UP001441944">
    <property type="component" value="Unassembled WGS sequence"/>
</dbReference>
<evidence type="ECO:0000256" key="5">
    <source>
        <dbReference type="ARBA" id="ARBA00022989"/>
    </source>
</evidence>
<comment type="subcellular location">
    <subcellularLocation>
        <location evidence="1">Cell membrane</location>
        <topology evidence="1">Single-pass membrane protein</topology>
    </subcellularLocation>
    <subcellularLocation>
        <location evidence="7">Cell membrane</location>
        <topology evidence="7">Single-pass type II membrane protein</topology>
    </subcellularLocation>
</comment>